<dbReference type="KEGG" id="sep:SE_1427"/>
<sequence length="553" mass="61173">MSESKEMVRGTFLITISILITKVLGVLFIIPFTALIGGQANMAPFTYAYAPYNIAIAIATAGVPLAASKYVAKYNALGAYKVSQKFYKSSFVVMSITGIVGFLVLYLLAPYIAELTLSRNTHGNNGWTVADITWIIRIISMVVIFIPVLATWRGIFQGYKSMGPTAVSEVTEQIARIVFILVGSYLTLNVFGGTVLQANGIATFAAAIGAIAGILTLWYYWIKRRKNIKKMIDSDTANLNVSYGKMYKEIIAYSIPFVIVSLNFPLFNLVDQFTHNGALNLVGVKPGLQDIFFNMLNMSTNKIVMIPTSLSAGFAVSLIPFITKTYEEGRYAEMHRQIRTSIGVLMFITVPASIGIMALAQPLFTVFYGFDPVVHGHDPNFDGSRLLFYYAPVAILISLLSVTASMLQGIDKQKLTVFIILGSVLIKLILNYPLIMLLHTPGAVLSTAIALLFAICCNFYILKKYANFKFSYSWIHLAKIILISIIMMIGVEVIFFILRLFLEPTRFNYLIIVAIGVIVGAIIYGGITIKTKLADEFLGDIPAKIRRKVKMLR</sequence>
<dbReference type="PATRIC" id="fig|176280.10.peg.1393"/>
<keyword evidence="4 6" id="KW-1133">Transmembrane helix</keyword>
<comment type="subcellular location">
    <subcellularLocation>
        <location evidence="1">Cell membrane</location>
        <topology evidence="1">Multi-pass membrane protein</topology>
    </subcellularLocation>
</comment>
<protein>
    <submittedName>
        <fullName evidence="7">Spore cortex protein-like protein</fullName>
    </submittedName>
</protein>
<dbReference type="PIRSF" id="PIRSF038958">
    <property type="entry name" value="PG_synth_SpoVB"/>
    <property type="match status" value="1"/>
</dbReference>
<feature type="transmembrane region" description="Helical" evidence="6">
    <location>
        <begin position="441"/>
        <end position="462"/>
    </location>
</feature>
<feature type="transmembrane region" description="Helical" evidence="6">
    <location>
        <begin position="507"/>
        <end position="527"/>
    </location>
</feature>
<feature type="transmembrane region" description="Helical" evidence="6">
    <location>
        <begin position="12"/>
        <end position="37"/>
    </location>
</feature>
<feature type="transmembrane region" description="Helical" evidence="6">
    <location>
        <begin position="250"/>
        <end position="270"/>
    </location>
</feature>
<feature type="transmembrane region" description="Helical" evidence="6">
    <location>
        <begin position="415"/>
        <end position="435"/>
    </location>
</feature>
<dbReference type="GO" id="GO:0005886">
    <property type="term" value="C:plasma membrane"/>
    <property type="evidence" value="ECO:0007669"/>
    <property type="project" value="UniProtKB-SubCell"/>
</dbReference>
<dbReference type="Proteomes" id="UP000001411">
    <property type="component" value="Chromosome"/>
</dbReference>
<dbReference type="RefSeq" id="WP_002484962.1">
    <property type="nucleotide sequence ID" value="NC_004461.1"/>
</dbReference>
<feature type="transmembrane region" description="Helical" evidence="6">
    <location>
        <begin position="132"/>
        <end position="156"/>
    </location>
</feature>
<dbReference type="Pfam" id="PF01943">
    <property type="entry name" value="Polysacc_synt"/>
    <property type="match status" value="1"/>
</dbReference>
<feature type="transmembrane region" description="Helical" evidence="6">
    <location>
        <begin position="177"/>
        <end position="195"/>
    </location>
</feature>
<evidence type="ECO:0000256" key="2">
    <source>
        <dbReference type="ARBA" id="ARBA00022475"/>
    </source>
</evidence>
<dbReference type="eggNOG" id="COG2244">
    <property type="taxonomic scope" value="Bacteria"/>
</dbReference>
<evidence type="ECO:0000313" key="7">
    <source>
        <dbReference type="EMBL" id="AAO05026.1"/>
    </source>
</evidence>
<dbReference type="PANTHER" id="PTHR30250:SF21">
    <property type="entry name" value="LIPID II FLIPPASE MURJ"/>
    <property type="match status" value="1"/>
</dbReference>
<dbReference type="InterPro" id="IPR002797">
    <property type="entry name" value="Polysacc_synth"/>
</dbReference>
<gene>
    <name evidence="7" type="ordered locus">SE_1427</name>
</gene>
<feature type="transmembrane region" description="Helical" evidence="6">
    <location>
        <begin position="387"/>
        <end position="408"/>
    </location>
</feature>
<dbReference type="AlphaFoldDB" id="A0A0H2VGS0"/>
<keyword evidence="5 6" id="KW-0472">Membrane</keyword>
<feature type="transmembrane region" description="Helical" evidence="6">
    <location>
        <begin position="49"/>
        <end position="71"/>
    </location>
</feature>
<evidence type="ECO:0000313" key="8">
    <source>
        <dbReference type="Proteomes" id="UP000001411"/>
    </source>
</evidence>
<organism evidence="7 8">
    <name type="scientific">Staphylococcus epidermidis (strain ATCC 12228 / FDA PCI 1200)</name>
    <dbReference type="NCBI Taxonomy" id="176280"/>
    <lineage>
        <taxon>Bacteria</taxon>
        <taxon>Bacillati</taxon>
        <taxon>Bacillota</taxon>
        <taxon>Bacilli</taxon>
        <taxon>Bacillales</taxon>
        <taxon>Staphylococcaceae</taxon>
        <taxon>Staphylococcus</taxon>
    </lineage>
</organism>
<dbReference type="PANTHER" id="PTHR30250">
    <property type="entry name" value="PST FAMILY PREDICTED COLANIC ACID TRANSPORTER"/>
    <property type="match status" value="1"/>
</dbReference>
<evidence type="ECO:0000256" key="4">
    <source>
        <dbReference type="ARBA" id="ARBA00022989"/>
    </source>
</evidence>
<name>A0A0H2VGS0_STAES</name>
<keyword evidence="2" id="KW-1003">Cell membrane</keyword>
<dbReference type="EMBL" id="AE015929">
    <property type="protein sequence ID" value="AAO05026.1"/>
    <property type="molecule type" value="Genomic_DNA"/>
</dbReference>
<feature type="transmembrane region" description="Helical" evidence="6">
    <location>
        <begin position="91"/>
        <end position="112"/>
    </location>
</feature>
<dbReference type="OrthoDB" id="9775950at2"/>
<keyword evidence="3 6" id="KW-0812">Transmembrane</keyword>
<reference evidence="7 8" key="1">
    <citation type="journal article" date="2003" name="Mol. Microbiol.">
        <title>Genome-based analysis of virulence genes in a non-biofilm-forming Staphylococcus epidermidis strain (ATCC 12228).</title>
        <authorList>
            <person name="Zhang Y.Q."/>
            <person name="Ren S.X."/>
            <person name="Li H.L."/>
            <person name="Wang Y.X."/>
            <person name="Fu G."/>
            <person name="Yang J."/>
            <person name="Qin Z.Q."/>
            <person name="Miao Y.G."/>
            <person name="Wang W.Y."/>
            <person name="Chen R.S."/>
            <person name="Shen Y."/>
            <person name="Chen Z."/>
            <person name="Yuan Z.H."/>
            <person name="Zhao G.P."/>
            <person name="Qu D."/>
            <person name="Danchin A."/>
            <person name="Wen Y.M."/>
        </authorList>
    </citation>
    <scope>NUCLEOTIDE SEQUENCE [LARGE SCALE GENOMIC DNA]</scope>
    <source>
        <strain evidence="8">ATCC 12228 / FDA PCI 1200</strain>
    </source>
</reference>
<dbReference type="CDD" id="cd13124">
    <property type="entry name" value="MATE_SpoVB_like"/>
    <property type="match status" value="1"/>
</dbReference>
<dbReference type="InterPro" id="IPR024923">
    <property type="entry name" value="PG_synth_SpoVB"/>
</dbReference>
<evidence type="ECO:0000256" key="6">
    <source>
        <dbReference type="SAM" id="Phobius"/>
    </source>
</evidence>
<feature type="transmembrane region" description="Helical" evidence="6">
    <location>
        <begin position="344"/>
        <end position="367"/>
    </location>
</feature>
<proteinExistence type="predicted"/>
<feature type="transmembrane region" description="Helical" evidence="6">
    <location>
        <begin position="201"/>
        <end position="222"/>
    </location>
</feature>
<feature type="transmembrane region" description="Helical" evidence="6">
    <location>
        <begin position="303"/>
        <end position="323"/>
    </location>
</feature>
<evidence type="ECO:0000256" key="3">
    <source>
        <dbReference type="ARBA" id="ARBA00022692"/>
    </source>
</evidence>
<dbReference type="HOGENOM" id="CLU_022017_1_0_9"/>
<dbReference type="InterPro" id="IPR050833">
    <property type="entry name" value="Poly_Biosynth_Transport"/>
</dbReference>
<evidence type="ECO:0000256" key="1">
    <source>
        <dbReference type="ARBA" id="ARBA00004651"/>
    </source>
</evidence>
<feature type="transmembrane region" description="Helical" evidence="6">
    <location>
        <begin position="474"/>
        <end position="501"/>
    </location>
</feature>
<accession>A0A0H2VGS0</accession>
<evidence type="ECO:0000256" key="5">
    <source>
        <dbReference type="ARBA" id="ARBA00023136"/>
    </source>
</evidence>